<organism evidence="2 3">
    <name type="scientific">Pontibacter mangrovi</name>
    <dbReference type="NCBI Taxonomy" id="2589816"/>
    <lineage>
        <taxon>Bacteria</taxon>
        <taxon>Pseudomonadati</taxon>
        <taxon>Bacteroidota</taxon>
        <taxon>Cytophagia</taxon>
        <taxon>Cytophagales</taxon>
        <taxon>Hymenobacteraceae</taxon>
        <taxon>Pontibacter</taxon>
    </lineage>
</organism>
<comment type="caution">
    <text evidence="2">The sequence shown here is derived from an EMBL/GenBank/DDBJ whole genome shotgun (WGS) entry which is preliminary data.</text>
</comment>
<gene>
    <name evidence="2" type="ORF">FJM65_10545</name>
</gene>
<evidence type="ECO:0000313" key="2">
    <source>
        <dbReference type="EMBL" id="TPE43862.1"/>
    </source>
</evidence>
<dbReference type="AlphaFoldDB" id="A0A501W4Z2"/>
<feature type="chain" id="PRO_5021401536" description="PsbP C-terminal domain-containing protein" evidence="1">
    <location>
        <begin position="21"/>
        <end position="184"/>
    </location>
</feature>
<dbReference type="Proteomes" id="UP000316727">
    <property type="component" value="Unassembled WGS sequence"/>
</dbReference>
<dbReference type="RefSeq" id="WP_140621485.1">
    <property type="nucleotide sequence ID" value="NZ_VFRQ01000005.1"/>
</dbReference>
<evidence type="ECO:0000256" key="1">
    <source>
        <dbReference type="SAM" id="SignalP"/>
    </source>
</evidence>
<proteinExistence type="predicted"/>
<evidence type="ECO:0000313" key="3">
    <source>
        <dbReference type="Proteomes" id="UP000316727"/>
    </source>
</evidence>
<dbReference type="Gene3D" id="3.40.1000.10">
    <property type="entry name" value="Mog1/PsbP, alpha/beta/alpha sandwich"/>
    <property type="match status" value="1"/>
</dbReference>
<name>A0A501W4Z2_9BACT</name>
<dbReference type="OrthoDB" id="877784at2"/>
<keyword evidence="1" id="KW-0732">Signal</keyword>
<evidence type="ECO:0008006" key="4">
    <source>
        <dbReference type="Google" id="ProtNLM"/>
    </source>
</evidence>
<feature type="signal peptide" evidence="1">
    <location>
        <begin position="1"/>
        <end position="20"/>
    </location>
</feature>
<reference evidence="2 3" key="1">
    <citation type="submission" date="2019-06" db="EMBL/GenBank/DDBJ databases">
        <title>A novel bacterium of genus Pontibacter, isolated from marine sediment.</title>
        <authorList>
            <person name="Huang H."/>
            <person name="Mo K."/>
            <person name="Hu Y."/>
        </authorList>
    </citation>
    <scope>NUCLEOTIDE SEQUENCE [LARGE SCALE GENOMIC DNA]</scope>
    <source>
        <strain evidence="2 3">HB172049</strain>
    </source>
</reference>
<sequence length="184" mass="21019">MNMRYLAFLAIILIAGATFAQSKLKKTQISKEVSVLLPQDFMPMPDDGIARKYPAATRPLAVFTSPNGQIDFSVTQKPSQFKAEDLKMLREFYKANLLETFTKVDFIRQEVSQVKGRDFLVFEFVSTLADERGGSMLAPVQKYSLVQYTIKDNQLYIFTLHVPFSMKNDWQETARQVMGSVQIK</sequence>
<accession>A0A501W4Z2</accession>
<protein>
    <recommendedName>
        <fullName evidence="4">PsbP C-terminal domain-containing protein</fullName>
    </recommendedName>
</protein>
<dbReference type="EMBL" id="VFRQ01000005">
    <property type="protein sequence ID" value="TPE43862.1"/>
    <property type="molecule type" value="Genomic_DNA"/>
</dbReference>
<keyword evidence="3" id="KW-1185">Reference proteome</keyword>